<protein>
    <submittedName>
        <fullName evidence="1">Uncharacterized protein</fullName>
    </submittedName>
</protein>
<accession>A0AB33JZZ7</accession>
<evidence type="ECO:0000313" key="1">
    <source>
        <dbReference type="EMBL" id="BFP48844.1"/>
    </source>
</evidence>
<dbReference type="AlphaFoldDB" id="A0AB33JZZ7"/>
<gene>
    <name evidence="1" type="ORF">KCMC57_52120</name>
</gene>
<reference evidence="1" key="1">
    <citation type="submission" date="2024-07" db="EMBL/GenBank/DDBJ databases">
        <title>Complete genome sequences of cellulolytic bacteria, Kitasatospora sp. CMC57 and Streptomyces sp. CMC78, isolated from Japanese agricultural soil.</title>
        <authorList>
            <person name="Hashimoto T."/>
            <person name="Ito M."/>
            <person name="Iwamoto M."/>
            <person name="Fukahori D."/>
            <person name="Shoda T."/>
            <person name="Sakoda M."/>
            <person name="Morohoshi T."/>
            <person name="Mitsuboshi M."/>
            <person name="Nishizawa T."/>
        </authorList>
    </citation>
    <scope>NUCLEOTIDE SEQUENCE</scope>
    <source>
        <strain evidence="1">CMC57</strain>
    </source>
</reference>
<sequence>MPIGTTAGDHLDEKGRIFYPGGITFTQESSRTTVELIPTRIRVMPEPGYSAGLHVNGQPVLEETMVAYTTPAEVLANAQPTFTGFRLKEVPFHITKDVAGLTRTYFGEGLQAHSLLGTLTPRFDYVPTK</sequence>
<dbReference type="RefSeq" id="WP_407991020.1">
    <property type="nucleotide sequence ID" value="NZ_AP035881.2"/>
</dbReference>
<dbReference type="EMBL" id="AP035881">
    <property type="protein sequence ID" value="BFP48844.1"/>
    <property type="molecule type" value="Genomic_DNA"/>
</dbReference>
<name>A0AB33JZZ7_9ACTN</name>
<organism evidence="1">
    <name type="scientific">Kitasatospora sp. CMC57</name>
    <dbReference type="NCBI Taxonomy" id="3231513"/>
    <lineage>
        <taxon>Bacteria</taxon>
        <taxon>Bacillati</taxon>
        <taxon>Actinomycetota</taxon>
        <taxon>Actinomycetes</taxon>
        <taxon>Kitasatosporales</taxon>
        <taxon>Streptomycetaceae</taxon>
        <taxon>Kitasatospora</taxon>
    </lineage>
</organism>
<proteinExistence type="predicted"/>